<accession>T1C8Z7</accession>
<dbReference type="Pfam" id="PF00583">
    <property type="entry name" value="Acetyltransf_1"/>
    <property type="match status" value="1"/>
</dbReference>
<reference evidence="2" key="1">
    <citation type="submission" date="2013-08" db="EMBL/GenBank/DDBJ databases">
        <authorList>
            <person name="Mendez C."/>
            <person name="Richter M."/>
            <person name="Ferrer M."/>
            <person name="Sanchez J."/>
        </authorList>
    </citation>
    <scope>NUCLEOTIDE SEQUENCE</scope>
</reference>
<organism evidence="2">
    <name type="scientific">mine drainage metagenome</name>
    <dbReference type="NCBI Taxonomy" id="410659"/>
    <lineage>
        <taxon>unclassified sequences</taxon>
        <taxon>metagenomes</taxon>
        <taxon>ecological metagenomes</taxon>
    </lineage>
</organism>
<name>T1C8Z7_9ZZZZ</name>
<evidence type="ECO:0000313" key="2">
    <source>
        <dbReference type="EMBL" id="EQD77528.1"/>
    </source>
</evidence>
<dbReference type="SUPFAM" id="SSF55729">
    <property type="entry name" value="Acyl-CoA N-acyltransferases (Nat)"/>
    <property type="match status" value="1"/>
</dbReference>
<proteinExistence type="predicted"/>
<evidence type="ECO:0000259" key="1">
    <source>
        <dbReference type="PROSITE" id="PS51186"/>
    </source>
</evidence>
<dbReference type="AlphaFoldDB" id="T1C8Z7"/>
<dbReference type="InterPro" id="IPR038764">
    <property type="entry name" value="GNAT_N_AcTrfase_prd"/>
</dbReference>
<dbReference type="CDD" id="cd04301">
    <property type="entry name" value="NAT_SF"/>
    <property type="match status" value="1"/>
</dbReference>
<comment type="caution">
    <text evidence="2">The sequence shown here is derived from an EMBL/GenBank/DDBJ whole genome shotgun (WGS) entry which is preliminary data.</text>
</comment>
<dbReference type="PROSITE" id="PS51186">
    <property type="entry name" value="GNAT"/>
    <property type="match status" value="1"/>
</dbReference>
<dbReference type="Gene3D" id="3.40.630.30">
    <property type="match status" value="1"/>
</dbReference>
<feature type="domain" description="N-acetyltransferase" evidence="1">
    <location>
        <begin position="1"/>
        <end position="118"/>
    </location>
</feature>
<dbReference type="InterPro" id="IPR000182">
    <property type="entry name" value="GNAT_dom"/>
</dbReference>
<protein>
    <submittedName>
        <fullName evidence="2">GCN5-related N-acetyltransferase domain protein</fullName>
    </submittedName>
</protein>
<feature type="non-terminal residue" evidence="2">
    <location>
        <position position="1"/>
    </location>
</feature>
<dbReference type="InterPro" id="IPR016181">
    <property type="entry name" value="Acyl_CoA_acyltransferase"/>
</dbReference>
<dbReference type="PANTHER" id="PTHR41700">
    <property type="entry name" value="GCN5-RELATED N-ACETYLTRANSFERASE"/>
    <property type="match status" value="1"/>
</dbReference>
<keyword evidence="2" id="KW-0808">Transferase</keyword>
<dbReference type="EMBL" id="AUZY01000747">
    <property type="protein sequence ID" value="EQD77528.1"/>
    <property type="molecule type" value="Genomic_DNA"/>
</dbReference>
<gene>
    <name evidence="2" type="ORF">B1B_01014</name>
</gene>
<dbReference type="GO" id="GO:0016747">
    <property type="term" value="F:acyltransferase activity, transferring groups other than amino-acyl groups"/>
    <property type="evidence" value="ECO:0007669"/>
    <property type="project" value="InterPro"/>
</dbReference>
<sequence>SEPSGTTGGVVLGAFADIYLAGFALGFLGFDGEQLYHYLHQLAVRPEYQNHRVGHRLMNYYRDEAVRLGLAEIRWVFDPLQSKNAMLFVRRLGARPDRYHSHYYGQMGDAVNAGLETDRIRVVWPLTNPEVVARLAGAFPSPAEDLQRWASSSTILETEPGETGIRVPTAVAEPSAETSHIEIPFDLDLVRTHERAALWRWRHAVRDAFRAAYDLGHLVEDFAVITAEHERRSFYFLRRRVPGPDPAMNAPPLA</sequence>
<dbReference type="PANTHER" id="PTHR41700:SF1">
    <property type="entry name" value="N-ACETYLTRANSFERASE DOMAIN-CONTAINING PROTEIN"/>
    <property type="match status" value="1"/>
</dbReference>
<reference evidence="2" key="2">
    <citation type="journal article" date="2014" name="ISME J.">
        <title>Microbial stratification in low pH oxic and suboxic macroscopic growths along an acid mine drainage.</title>
        <authorList>
            <person name="Mendez-Garcia C."/>
            <person name="Mesa V."/>
            <person name="Sprenger R.R."/>
            <person name="Richter M."/>
            <person name="Diez M.S."/>
            <person name="Solano J."/>
            <person name="Bargiela R."/>
            <person name="Golyshina O.V."/>
            <person name="Manteca A."/>
            <person name="Ramos J.L."/>
            <person name="Gallego J.R."/>
            <person name="Llorente I."/>
            <person name="Martins Dos Santos V.A."/>
            <person name="Jensen O.N."/>
            <person name="Pelaez A.I."/>
            <person name="Sanchez J."/>
            <person name="Ferrer M."/>
        </authorList>
    </citation>
    <scope>NUCLEOTIDE SEQUENCE</scope>
</reference>